<dbReference type="Gene3D" id="3.30.930.10">
    <property type="entry name" value="Bira Bifunctional Protein, Domain 2"/>
    <property type="match status" value="1"/>
</dbReference>
<accession>A0A3B0ZH41</accession>
<evidence type="ECO:0000259" key="1">
    <source>
        <dbReference type="PROSITE" id="PS50862"/>
    </source>
</evidence>
<dbReference type="PROSITE" id="PS50862">
    <property type="entry name" value="AA_TRNA_LIGASE_II"/>
    <property type="match status" value="1"/>
</dbReference>
<proteinExistence type="predicted"/>
<dbReference type="CDD" id="cd00670">
    <property type="entry name" value="Gly_His_Pro_Ser_Thr_tRS_core"/>
    <property type="match status" value="1"/>
</dbReference>
<keyword evidence="2" id="KW-0436">Ligase</keyword>
<evidence type="ECO:0000313" key="2">
    <source>
        <dbReference type="EMBL" id="VAW92798.1"/>
    </source>
</evidence>
<gene>
    <name evidence="2" type="ORF">MNBD_GAMMA23-364</name>
</gene>
<dbReference type="InterPro" id="IPR006195">
    <property type="entry name" value="aa-tRNA-synth_II"/>
</dbReference>
<dbReference type="GO" id="GO:0004812">
    <property type="term" value="F:aminoacyl-tRNA ligase activity"/>
    <property type="evidence" value="ECO:0007669"/>
    <property type="project" value="UniProtKB-KW"/>
</dbReference>
<keyword evidence="2" id="KW-0030">Aminoacyl-tRNA synthetase</keyword>
<dbReference type="AlphaFoldDB" id="A0A3B0ZH41"/>
<dbReference type="NCBIfam" id="NF005479">
    <property type="entry name" value="PRK07080.1"/>
    <property type="match status" value="1"/>
</dbReference>
<dbReference type="EMBL" id="UOFT01000028">
    <property type="protein sequence ID" value="VAW92798.1"/>
    <property type="molecule type" value="Genomic_DNA"/>
</dbReference>
<dbReference type="SUPFAM" id="SSF55681">
    <property type="entry name" value="Class II aaRS and biotin synthetases"/>
    <property type="match status" value="1"/>
</dbReference>
<protein>
    <submittedName>
        <fullName evidence="2">Archaeal seryl-tRNA synthetase-related sequence</fullName>
    </submittedName>
</protein>
<dbReference type="InterPro" id="IPR045864">
    <property type="entry name" value="aa-tRNA-synth_II/BPL/LPL"/>
</dbReference>
<sequence>MCLSDEILDEAYNKYQSELIIAGLLLPSGVQGVYGLSGRFESIIEAFERYVTRMGKELKPDVVRFPPVINRETYLSTDHIETFPDLMGSIHSFHGKEKDHIRMVQKKQDGKDWTEDLEATDTMMVPAACYPLYPTAANKILPENGRLVDLRAFVFRHEPSPDPARMQIFRQREYVKLGTPEQALNHRNYWLKKAEEMLISVGLDVKPIVANDPFFGRGGRVMAATQKEQELKYELVAPIASTEKLTAITSSNYHMDHFGTEFNITTPDGQHAHTACVGFGLERITLALLKKHGFEPETWPKEVKQVLEL</sequence>
<feature type="domain" description="Aminoacyl-transfer RNA synthetases class-II family profile" evidence="1">
    <location>
        <begin position="154"/>
        <end position="296"/>
    </location>
</feature>
<name>A0A3B0ZH41_9ZZZZ</name>
<organism evidence="2">
    <name type="scientific">hydrothermal vent metagenome</name>
    <dbReference type="NCBI Taxonomy" id="652676"/>
    <lineage>
        <taxon>unclassified sequences</taxon>
        <taxon>metagenomes</taxon>
        <taxon>ecological metagenomes</taxon>
    </lineage>
</organism>
<reference evidence="2" key="1">
    <citation type="submission" date="2018-06" db="EMBL/GenBank/DDBJ databases">
        <authorList>
            <person name="Zhirakovskaya E."/>
        </authorList>
    </citation>
    <scope>NUCLEOTIDE SEQUENCE</scope>
</reference>